<dbReference type="Pfam" id="PF02602">
    <property type="entry name" value="HEM4"/>
    <property type="match status" value="1"/>
</dbReference>
<dbReference type="InterPro" id="IPR036108">
    <property type="entry name" value="4pyrrol_syn_uPrphyn_synt_sf"/>
</dbReference>
<sequence>MLIRPTKGAQAFARECAALWPDLPIVRSPIMRIESHGAQVQPPGSVILSSASAVPQIAVPNGSRQIAAYCVGPRTAKAAHAAGIKVALTAPDADALIAEILCNPPNEPLLHLRGEHSRGDICQRLNKGGQPCTELVVYRQVSQALTDPARELLSGATPVILPLFSPRSAQLLSLESTHIHAPMWIAALSSAVYEAWAGPADRVALAPTPDAQGMLKAILKLM</sequence>
<name>A0A058ZLY2_9RHOB</name>
<dbReference type="EMBL" id="AQQY01000003">
    <property type="protein sequence ID" value="KCV82573.1"/>
    <property type="molecule type" value="Genomic_DNA"/>
</dbReference>
<dbReference type="SUPFAM" id="SSF69618">
    <property type="entry name" value="HemD-like"/>
    <property type="match status" value="1"/>
</dbReference>
<evidence type="ECO:0000313" key="3">
    <source>
        <dbReference type="Proteomes" id="UP000024836"/>
    </source>
</evidence>
<dbReference type="CDD" id="cd06578">
    <property type="entry name" value="HemD"/>
    <property type="match status" value="1"/>
</dbReference>
<dbReference type="STRING" id="1461693.ATO10_06511"/>
<gene>
    <name evidence="2" type="ORF">ATO10_06511</name>
</gene>
<keyword evidence="3" id="KW-1185">Reference proteome</keyword>
<protein>
    <submittedName>
        <fullName evidence="2">Uroporphyrinogen-III synthase</fullName>
    </submittedName>
</protein>
<dbReference type="Proteomes" id="UP000024836">
    <property type="component" value="Unassembled WGS sequence"/>
</dbReference>
<dbReference type="AlphaFoldDB" id="A0A058ZLY2"/>
<dbReference type="PATRIC" id="fig|1461693.3.peg.1319"/>
<dbReference type="eggNOG" id="COG1587">
    <property type="taxonomic scope" value="Bacteria"/>
</dbReference>
<accession>A0A058ZLY2</accession>
<comment type="caution">
    <text evidence="2">The sequence shown here is derived from an EMBL/GenBank/DDBJ whole genome shotgun (WGS) entry which is preliminary data.</text>
</comment>
<dbReference type="GO" id="GO:0004852">
    <property type="term" value="F:uroporphyrinogen-III synthase activity"/>
    <property type="evidence" value="ECO:0007669"/>
    <property type="project" value="InterPro"/>
</dbReference>
<feature type="domain" description="Tetrapyrrole biosynthesis uroporphyrinogen III synthase" evidence="1">
    <location>
        <begin position="44"/>
        <end position="215"/>
    </location>
</feature>
<proteinExistence type="predicted"/>
<organism evidence="2 3">
    <name type="scientific">Actibacterium atlanticum</name>
    <dbReference type="NCBI Taxonomy" id="1461693"/>
    <lineage>
        <taxon>Bacteria</taxon>
        <taxon>Pseudomonadati</taxon>
        <taxon>Pseudomonadota</taxon>
        <taxon>Alphaproteobacteria</taxon>
        <taxon>Rhodobacterales</taxon>
        <taxon>Roseobacteraceae</taxon>
        <taxon>Actibacterium</taxon>
    </lineage>
</organism>
<evidence type="ECO:0000259" key="1">
    <source>
        <dbReference type="Pfam" id="PF02602"/>
    </source>
</evidence>
<dbReference type="GO" id="GO:0033014">
    <property type="term" value="P:tetrapyrrole biosynthetic process"/>
    <property type="evidence" value="ECO:0007669"/>
    <property type="project" value="InterPro"/>
</dbReference>
<reference evidence="2 3" key="1">
    <citation type="submission" date="2013-04" db="EMBL/GenBank/DDBJ databases">
        <title>Shimia sp. 22II-S11-Z10 Genome Sequencing.</title>
        <authorList>
            <person name="Lai Q."/>
            <person name="Li G."/>
            <person name="Shao Z."/>
        </authorList>
    </citation>
    <scope>NUCLEOTIDE SEQUENCE [LARGE SCALE GENOMIC DNA]</scope>
    <source>
        <strain evidence="3">22II-S11-Z10</strain>
    </source>
</reference>
<evidence type="ECO:0000313" key="2">
    <source>
        <dbReference type="EMBL" id="KCV82573.1"/>
    </source>
</evidence>
<dbReference type="Gene3D" id="3.40.50.10090">
    <property type="match status" value="1"/>
</dbReference>
<dbReference type="InterPro" id="IPR003754">
    <property type="entry name" value="4pyrrol_synth_uPrphyn_synth"/>
</dbReference>